<evidence type="ECO:0000313" key="3">
    <source>
        <dbReference type="Proteomes" id="UP000075359"/>
    </source>
</evidence>
<sequence length="71" mass="8130">MKKELAIFTGIFLLLAIGMHFKEWTSHPIDHIMALPDAGAYGLGPFHPLIFTFVIYFILLVIRGIVKLFER</sequence>
<dbReference type="RefSeq" id="WP_067328735.1">
    <property type="nucleotide sequence ID" value="NZ_LNKT01000001.1"/>
</dbReference>
<dbReference type="OrthoDB" id="5348880at2"/>
<keyword evidence="3" id="KW-1185">Reference proteome</keyword>
<evidence type="ECO:0000313" key="2">
    <source>
        <dbReference type="EMBL" id="KYJ87690.1"/>
    </source>
</evidence>
<name>A0A151CJH7_9BACT</name>
<organism evidence="2 3">
    <name type="scientific">Sulfurovum riftiae</name>
    <dbReference type="NCBI Taxonomy" id="1630136"/>
    <lineage>
        <taxon>Bacteria</taxon>
        <taxon>Pseudomonadati</taxon>
        <taxon>Campylobacterota</taxon>
        <taxon>Epsilonproteobacteria</taxon>
        <taxon>Campylobacterales</taxon>
        <taxon>Sulfurovaceae</taxon>
        <taxon>Sulfurovum</taxon>
    </lineage>
</organism>
<dbReference type="AlphaFoldDB" id="A0A151CJH7"/>
<reference evidence="2 3" key="1">
    <citation type="submission" date="2015-11" db="EMBL/GenBank/DDBJ databases">
        <title>Draft genome of Sulfurovum riftiae 1812E, a member of the Epsilonproteobacteria isolated from the tube of the deep-sea hydrothermal vent tubewom Riftia pachyptila.</title>
        <authorList>
            <person name="Vetriani C."/>
            <person name="Giovannelli D."/>
        </authorList>
    </citation>
    <scope>NUCLEOTIDE SEQUENCE [LARGE SCALE GENOMIC DNA]</scope>
    <source>
        <strain evidence="2 3">1812E</strain>
    </source>
</reference>
<accession>A0A151CJH7</accession>
<keyword evidence="1" id="KW-0812">Transmembrane</keyword>
<dbReference type="Proteomes" id="UP000075359">
    <property type="component" value="Unassembled WGS sequence"/>
</dbReference>
<proteinExistence type="predicted"/>
<dbReference type="EMBL" id="LNKT01000001">
    <property type="protein sequence ID" value="KYJ87690.1"/>
    <property type="molecule type" value="Genomic_DNA"/>
</dbReference>
<keyword evidence="1" id="KW-1133">Transmembrane helix</keyword>
<gene>
    <name evidence="2" type="ORF">AS592_11395</name>
</gene>
<comment type="caution">
    <text evidence="2">The sequence shown here is derived from an EMBL/GenBank/DDBJ whole genome shotgun (WGS) entry which is preliminary data.</text>
</comment>
<feature type="transmembrane region" description="Helical" evidence="1">
    <location>
        <begin position="46"/>
        <end position="66"/>
    </location>
</feature>
<protein>
    <submittedName>
        <fullName evidence="2">Uncharacterized protein</fullName>
    </submittedName>
</protein>
<evidence type="ECO:0000256" key="1">
    <source>
        <dbReference type="SAM" id="Phobius"/>
    </source>
</evidence>
<keyword evidence="1" id="KW-0472">Membrane</keyword>